<evidence type="ECO:0000256" key="1">
    <source>
        <dbReference type="SAM" id="MobiDB-lite"/>
    </source>
</evidence>
<sequence length="50" mass="5753">MAERGIRMRTGLDEELEGWKDAEEDSGSEDGGMADEMEYNASELRRLRPY</sequence>
<reference evidence="2 3" key="1">
    <citation type="submission" date="2022-09" db="EMBL/GenBank/DDBJ databases">
        <authorList>
            <person name="Palmer J.M."/>
        </authorList>
    </citation>
    <scope>NUCLEOTIDE SEQUENCE [LARGE SCALE GENOMIC DNA]</scope>
    <source>
        <strain evidence="2 3">DSM 7382</strain>
    </source>
</reference>
<organism evidence="2 3">
    <name type="scientific">Cerrena zonata</name>
    <dbReference type="NCBI Taxonomy" id="2478898"/>
    <lineage>
        <taxon>Eukaryota</taxon>
        <taxon>Fungi</taxon>
        <taxon>Dikarya</taxon>
        <taxon>Basidiomycota</taxon>
        <taxon>Agaricomycotina</taxon>
        <taxon>Agaricomycetes</taxon>
        <taxon>Polyporales</taxon>
        <taxon>Cerrenaceae</taxon>
        <taxon>Cerrena</taxon>
    </lineage>
</organism>
<accession>A0AAW0GYN9</accession>
<comment type="caution">
    <text evidence="2">The sequence shown here is derived from an EMBL/GenBank/DDBJ whole genome shotgun (WGS) entry which is preliminary data.</text>
</comment>
<evidence type="ECO:0000313" key="3">
    <source>
        <dbReference type="Proteomes" id="UP001385951"/>
    </source>
</evidence>
<dbReference type="EMBL" id="JASBNA010000002">
    <property type="protein sequence ID" value="KAK7694899.1"/>
    <property type="molecule type" value="Genomic_DNA"/>
</dbReference>
<name>A0AAW0GYN9_9APHY</name>
<feature type="compositionally biased region" description="Acidic residues" evidence="1">
    <location>
        <begin position="22"/>
        <end position="38"/>
    </location>
</feature>
<gene>
    <name evidence="2" type="ORF">QCA50_002087</name>
</gene>
<feature type="region of interest" description="Disordered" evidence="1">
    <location>
        <begin position="1"/>
        <end position="50"/>
    </location>
</feature>
<protein>
    <submittedName>
        <fullName evidence="2">Uncharacterized protein</fullName>
    </submittedName>
</protein>
<keyword evidence="3" id="KW-1185">Reference proteome</keyword>
<dbReference type="Proteomes" id="UP001385951">
    <property type="component" value="Unassembled WGS sequence"/>
</dbReference>
<dbReference type="AlphaFoldDB" id="A0AAW0GYN9"/>
<proteinExistence type="predicted"/>
<feature type="compositionally biased region" description="Basic and acidic residues" evidence="1">
    <location>
        <begin position="1"/>
        <end position="21"/>
    </location>
</feature>
<evidence type="ECO:0000313" key="2">
    <source>
        <dbReference type="EMBL" id="KAK7694899.1"/>
    </source>
</evidence>